<dbReference type="PANTHER" id="PTHR31293:SF12">
    <property type="entry name" value="RNI-LIKE SUPERFAMILY PROTEIN"/>
    <property type="match status" value="1"/>
</dbReference>
<sequence>MTNDIVFKELVHRVTNKSGDACVCTPVKHKEKEEEVCCLLTCQVKVLEISDYRASSQEVKQMRHFFGKLKCLESLKVSVDGDSTTMTINSEVLRDNLLTLQRISSKCNIQFR</sequence>
<proteinExistence type="predicted"/>
<feature type="domain" description="FBD" evidence="1">
    <location>
        <begin position="37"/>
        <end position="112"/>
    </location>
</feature>
<comment type="caution">
    <text evidence="2">The sequence shown here is derived from an EMBL/GenBank/DDBJ whole genome shotgun (WGS) entry which is preliminary data.</text>
</comment>
<evidence type="ECO:0000313" key="3">
    <source>
        <dbReference type="Proteomes" id="UP001642260"/>
    </source>
</evidence>
<organism evidence="2 3">
    <name type="scientific">Eruca vesicaria subsp. sativa</name>
    <name type="common">Garden rocket</name>
    <name type="synonym">Eruca sativa</name>
    <dbReference type="NCBI Taxonomy" id="29727"/>
    <lineage>
        <taxon>Eukaryota</taxon>
        <taxon>Viridiplantae</taxon>
        <taxon>Streptophyta</taxon>
        <taxon>Embryophyta</taxon>
        <taxon>Tracheophyta</taxon>
        <taxon>Spermatophyta</taxon>
        <taxon>Magnoliopsida</taxon>
        <taxon>eudicotyledons</taxon>
        <taxon>Gunneridae</taxon>
        <taxon>Pentapetalae</taxon>
        <taxon>rosids</taxon>
        <taxon>malvids</taxon>
        <taxon>Brassicales</taxon>
        <taxon>Brassicaceae</taxon>
        <taxon>Brassiceae</taxon>
        <taxon>Eruca</taxon>
    </lineage>
</organism>
<protein>
    <recommendedName>
        <fullName evidence="1">FBD domain-containing protein</fullName>
    </recommendedName>
</protein>
<dbReference type="InterPro" id="IPR006566">
    <property type="entry name" value="FBD"/>
</dbReference>
<evidence type="ECO:0000259" key="1">
    <source>
        <dbReference type="SMART" id="SM00579"/>
    </source>
</evidence>
<dbReference type="Proteomes" id="UP001642260">
    <property type="component" value="Unassembled WGS sequence"/>
</dbReference>
<reference evidence="2 3" key="1">
    <citation type="submission" date="2022-03" db="EMBL/GenBank/DDBJ databases">
        <authorList>
            <person name="Macdonald S."/>
            <person name="Ahmed S."/>
            <person name="Newling K."/>
        </authorList>
    </citation>
    <scope>NUCLEOTIDE SEQUENCE [LARGE SCALE GENOMIC DNA]</scope>
</reference>
<dbReference type="SMART" id="SM00579">
    <property type="entry name" value="FBD"/>
    <property type="match status" value="1"/>
</dbReference>
<evidence type="ECO:0000313" key="2">
    <source>
        <dbReference type="EMBL" id="CAH8334439.1"/>
    </source>
</evidence>
<gene>
    <name evidence="2" type="ORF">ERUC_LOCUS13152</name>
</gene>
<dbReference type="InterPro" id="IPR055294">
    <property type="entry name" value="FBL60-like"/>
</dbReference>
<name>A0ABC8JMY9_ERUVS</name>
<accession>A0ABC8JMY9</accession>
<keyword evidence="3" id="KW-1185">Reference proteome</keyword>
<dbReference type="PANTHER" id="PTHR31293">
    <property type="entry name" value="RNI-LIKE SUPERFAMILY PROTEIN"/>
    <property type="match status" value="1"/>
</dbReference>
<dbReference type="AlphaFoldDB" id="A0ABC8JMY9"/>
<dbReference type="EMBL" id="CAKOAT010125155">
    <property type="protein sequence ID" value="CAH8334439.1"/>
    <property type="molecule type" value="Genomic_DNA"/>
</dbReference>